<feature type="domain" description="Acyl-CoA dehydrogenase/oxidase N-terminal" evidence="9">
    <location>
        <begin position="47"/>
        <end position="159"/>
    </location>
</feature>
<dbReference type="InterPro" id="IPR006091">
    <property type="entry name" value="Acyl-CoA_Oxase/DH_mid-dom"/>
</dbReference>
<dbReference type="Gene3D" id="1.20.140.10">
    <property type="entry name" value="Butyryl-CoA Dehydrogenase, subunit A, domain 3"/>
    <property type="match status" value="1"/>
</dbReference>
<evidence type="ECO:0000256" key="2">
    <source>
        <dbReference type="ARBA" id="ARBA00009347"/>
    </source>
</evidence>
<evidence type="ECO:0000256" key="4">
    <source>
        <dbReference type="ARBA" id="ARBA00022827"/>
    </source>
</evidence>
<dbReference type="Proteomes" id="UP000028547">
    <property type="component" value="Unassembled WGS sequence"/>
</dbReference>
<evidence type="ECO:0000256" key="3">
    <source>
        <dbReference type="ARBA" id="ARBA00022630"/>
    </source>
</evidence>
<sequence length="605" mass="65872">MSSAPNHYKANLRDLNFNLFEFLEIGRSSLGKAPFGDFDETAARQTLETFAEVCLEEMAPSFTEPEHNPPKLENGAVTLPPGIQKALAAYHESGMGQLELPVHLGGMGAPPSLGWAAFELMVGANPAVAFYTLGGVLARVIDRLGTAAQKKRFLPAMMERRWVGTMVLTEPDAGSDVGAARAKARHVGGDVWELEGVKRFITSAETDNTENIIHMVLARPEGAGPGTKGLSLFIVPKFWVEENGAPGERNGVVCTKIEDKMGLKGSVTCELTFGDGKPARGLLLGEVHDGIRQMFHIIEQARMAVGIKSMATVSTAYLNALEFAKDRKQGSDLMQARDAKAPRVTILHHPDVRRMLMEQKAHAEGMRALCLYTASIQDQVELKGGHRALEAAEYDSLNDLLLPLVKGYCSDRGYELLGTALQCFGGSGYLKDYPMEQYIRDQKIDSLYEGTTHIQALDLLLRKVARDGGATLQRLLGQVRATVESGEGGKELEAERTALSKGLADLETMLGALLGKMGESIYHVGMQGNRVLLSLADLVVGWLLVRHAAVALERMKTNPGDKTFYMGKLASARWFCHEVLPGIAHAARMVEQGTLDLMEVPEEAF</sequence>
<evidence type="ECO:0000259" key="8">
    <source>
        <dbReference type="Pfam" id="PF02770"/>
    </source>
</evidence>
<evidence type="ECO:0000256" key="5">
    <source>
        <dbReference type="ARBA" id="ARBA00023002"/>
    </source>
</evidence>
<comment type="cofactor">
    <cofactor evidence="1 6">
        <name>FAD</name>
        <dbReference type="ChEBI" id="CHEBI:57692"/>
    </cofactor>
</comment>
<dbReference type="SUPFAM" id="SSF47203">
    <property type="entry name" value="Acyl-CoA dehydrogenase C-terminal domain-like"/>
    <property type="match status" value="1"/>
</dbReference>
<keyword evidence="4 6" id="KW-0274">FAD</keyword>
<keyword evidence="3 6" id="KW-0285">Flavoprotein</keyword>
<dbReference type="InterPro" id="IPR013786">
    <property type="entry name" value="AcylCoA_DH/ox_N"/>
</dbReference>
<dbReference type="GO" id="GO:0005886">
    <property type="term" value="C:plasma membrane"/>
    <property type="evidence" value="ECO:0007669"/>
    <property type="project" value="TreeGrafter"/>
</dbReference>
<evidence type="ECO:0000259" key="7">
    <source>
        <dbReference type="Pfam" id="PF00441"/>
    </source>
</evidence>
<feature type="domain" description="Acyl-CoA dehydrogenase/oxidase C-terminal" evidence="7">
    <location>
        <begin position="289"/>
        <end position="458"/>
    </location>
</feature>
<dbReference type="Gene3D" id="2.40.110.10">
    <property type="entry name" value="Butyryl-CoA Dehydrogenase, subunit A, domain 2"/>
    <property type="match status" value="1"/>
</dbReference>
<protein>
    <submittedName>
        <fullName evidence="11">Butyryl-CoA dehydrogenase</fullName>
    </submittedName>
</protein>
<reference evidence="11 12" key="1">
    <citation type="submission" date="2014-07" db="EMBL/GenBank/DDBJ databases">
        <title>Draft Genome Sequence of Gephyronic Acid Producer, Cystobacter violaceus Strain Cb vi76.</title>
        <authorList>
            <person name="Stevens D.C."/>
            <person name="Young J."/>
            <person name="Carmichael R."/>
            <person name="Tan J."/>
            <person name="Taylor R.E."/>
        </authorList>
    </citation>
    <scope>NUCLEOTIDE SEQUENCE [LARGE SCALE GENOMIC DNA]</scope>
    <source>
        <strain evidence="11 12">Cb vi76</strain>
    </source>
</reference>
<dbReference type="PANTHER" id="PTHR42803">
    <property type="entry name" value="ACYL-COA DEHYDROGENASE"/>
    <property type="match status" value="1"/>
</dbReference>
<dbReference type="RefSeq" id="WP_043398090.1">
    <property type="nucleotide sequence ID" value="NZ_JPMI01000138.1"/>
</dbReference>
<comment type="similarity">
    <text evidence="2 6">Belongs to the acyl-CoA dehydrogenase family.</text>
</comment>
<dbReference type="InterPro" id="IPR037069">
    <property type="entry name" value="AcylCoA_DH/ox_N_sf"/>
</dbReference>
<organism evidence="11 12">
    <name type="scientific">Archangium violaceum Cb vi76</name>
    <dbReference type="NCBI Taxonomy" id="1406225"/>
    <lineage>
        <taxon>Bacteria</taxon>
        <taxon>Pseudomonadati</taxon>
        <taxon>Myxococcota</taxon>
        <taxon>Myxococcia</taxon>
        <taxon>Myxococcales</taxon>
        <taxon>Cystobacterineae</taxon>
        <taxon>Archangiaceae</taxon>
        <taxon>Archangium</taxon>
    </lineage>
</organism>
<dbReference type="InterPro" id="IPR052166">
    <property type="entry name" value="Diverse_Acyl-CoA_DH"/>
</dbReference>
<dbReference type="Gene3D" id="1.10.540.10">
    <property type="entry name" value="Acyl-CoA dehydrogenase/oxidase, N-terminal domain"/>
    <property type="match status" value="1"/>
</dbReference>
<dbReference type="SUPFAM" id="SSF56645">
    <property type="entry name" value="Acyl-CoA dehydrogenase NM domain-like"/>
    <property type="match status" value="1"/>
</dbReference>
<dbReference type="PANTHER" id="PTHR42803:SF1">
    <property type="entry name" value="BROAD-SPECIFICITY LINEAR ACYL-COA DEHYDROGENASE FADE5"/>
    <property type="match status" value="1"/>
</dbReference>
<proteinExistence type="inferred from homology"/>
<dbReference type="GO" id="GO:0050660">
    <property type="term" value="F:flavin adenine dinucleotide binding"/>
    <property type="evidence" value="ECO:0007669"/>
    <property type="project" value="InterPro"/>
</dbReference>
<dbReference type="InterPro" id="IPR036250">
    <property type="entry name" value="AcylCo_DH-like_C"/>
</dbReference>
<dbReference type="GO" id="GO:0016627">
    <property type="term" value="F:oxidoreductase activity, acting on the CH-CH group of donors"/>
    <property type="evidence" value="ECO:0007669"/>
    <property type="project" value="InterPro"/>
</dbReference>
<evidence type="ECO:0000256" key="1">
    <source>
        <dbReference type="ARBA" id="ARBA00001974"/>
    </source>
</evidence>
<evidence type="ECO:0000256" key="6">
    <source>
        <dbReference type="RuleBase" id="RU362125"/>
    </source>
</evidence>
<dbReference type="Pfam" id="PF00441">
    <property type="entry name" value="Acyl-CoA_dh_1"/>
    <property type="match status" value="1"/>
</dbReference>
<accession>A0A084SSZ5</accession>
<dbReference type="InterPro" id="IPR009075">
    <property type="entry name" value="AcylCo_DH/oxidase_C"/>
</dbReference>
<evidence type="ECO:0000259" key="10">
    <source>
        <dbReference type="Pfam" id="PF12806"/>
    </source>
</evidence>
<feature type="domain" description="Acetyl-CoA dehydrogenase-like C-terminal" evidence="10">
    <location>
        <begin position="475"/>
        <end position="601"/>
    </location>
</feature>
<dbReference type="Pfam" id="PF02770">
    <property type="entry name" value="Acyl-CoA_dh_M"/>
    <property type="match status" value="1"/>
</dbReference>
<evidence type="ECO:0000259" key="9">
    <source>
        <dbReference type="Pfam" id="PF02771"/>
    </source>
</evidence>
<dbReference type="InterPro" id="IPR046373">
    <property type="entry name" value="Acyl-CoA_Oxase/DH_mid-dom_sf"/>
</dbReference>
<evidence type="ECO:0000313" key="11">
    <source>
        <dbReference type="EMBL" id="KFA91580.1"/>
    </source>
</evidence>
<dbReference type="AlphaFoldDB" id="A0A084SSZ5"/>
<dbReference type="FunFam" id="1.20.140.10:FF:000016">
    <property type="entry name" value="Acyl-CoA dehydrogenase FadE5"/>
    <property type="match status" value="1"/>
</dbReference>
<dbReference type="InterPro" id="IPR025878">
    <property type="entry name" value="Acyl-CoA_dh-like_C_dom"/>
</dbReference>
<gene>
    <name evidence="11" type="ORF">Q664_20975</name>
</gene>
<dbReference type="EMBL" id="JPMI01000138">
    <property type="protein sequence ID" value="KFA91580.1"/>
    <property type="molecule type" value="Genomic_DNA"/>
</dbReference>
<name>A0A084SSZ5_9BACT</name>
<dbReference type="Pfam" id="PF12806">
    <property type="entry name" value="Acyl-CoA_dh_C"/>
    <property type="match status" value="1"/>
</dbReference>
<comment type="caution">
    <text evidence="11">The sequence shown here is derived from an EMBL/GenBank/DDBJ whole genome shotgun (WGS) entry which is preliminary data.</text>
</comment>
<evidence type="ECO:0000313" key="12">
    <source>
        <dbReference type="Proteomes" id="UP000028547"/>
    </source>
</evidence>
<feature type="domain" description="Acyl-CoA oxidase/dehydrogenase middle" evidence="8">
    <location>
        <begin position="166"/>
        <end position="274"/>
    </location>
</feature>
<dbReference type="InterPro" id="IPR009100">
    <property type="entry name" value="AcylCoA_DH/oxidase_NM_dom_sf"/>
</dbReference>
<dbReference type="Pfam" id="PF02771">
    <property type="entry name" value="Acyl-CoA_dh_N"/>
    <property type="match status" value="1"/>
</dbReference>
<keyword evidence="5 6" id="KW-0560">Oxidoreductase</keyword>